<dbReference type="InterPro" id="IPR019301">
    <property type="entry name" value="Flagellar_prot_FlgJ_N"/>
</dbReference>
<protein>
    <submittedName>
        <fullName evidence="3">Rod-binding protein</fullName>
    </submittedName>
</protein>
<keyword evidence="4" id="KW-1185">Reference proteome</keyword>
<dbReference type="Pfam" id="PF10135">
    <property type="entry name" value="Rod-binding"/>
    <property type="match status" value="1"/>
</dbReference>
<name>A0A9X1Y4B8_9PROT</name>
<dbReference type="RefSeq" id="WP_248665310.1">
    <property type="nucleotide sequence ID" value="NZ_JALPRX010000007.1"/>
</dbReference>
<evidence type="ECO:0000256" key="1">
    <source>
        <dbReference type="SAM" id="MobiDB-lite"/>
    </source>
</evidence>
<gene>
    <name evidence="3" type="ORF">M0638_02165</name>
</gene>
<dbReference type="Proteomes" id="UP001139516">
    <property type="component" value="Unassembled WGS sequence"/>
</dbReference>
<feature type="region of interest" description="Disordered" evidence="1">
    <location>
        <begin position="174"/>
        <end position="217"/>
    </location>
</feature>
<dbReference type="EMBL" id="JALPRX010000007">
    <property type="protein sequence ID" value="MCK8783183.1"/>
    <property type="molecule type" value="Genomic_DNA"/>
</dbReference>
<reference evidence="3" key="1">
    <citation type="submission" date="2022-04" db="EMBL/GenBank/DDBJ databases">
        <title>Roseomonas acroporae sp. nov., isolated from coral Acropora digitifera.</title>
        <authorList>
            <person name="Sun H."/>
        </authorList>
    </citation>
    <scope>NUCLEOTIDE SEQUENCE</scope>
    <source>
        <strain evidence="3">NAR14</strain>
    </source>
</reference>
<feature type="domain" description="Flagellar protein FlgJ N-terminal" evidence="2">
    <location>
        <begin position="35"/>
        <end position="83"/>
    </location>
</feature>
<proteinExistence type="predicted"/>
<organism evidence="3 4">
    <name type="scientific">Roseomonas acroporae</name>
    <dbReference type="NCBI Taxonomy" id="2937791"/>
    <lineage>
        <taxon>Bacteria</taxon>
        <taxon>Pseudomonadati</taxon>
        <taxon>Pseudomonadota</taxon>
        <taxon>Alphaproteobacteria</taxon>
        <taxon>Acetobacterales</taxon>
        <taxon>Roseomonadaceae</taxon>
        <taxon>Roseomonas</taxon>
    </lineage>
</organism>
<evidence type="ECO:0000313" key="4">
    <source>
        <dbReference type="Proteomes" id="UP001139516"/>
    </source>
</evidence>
<evidence type="ECO:0000259" key="2">
    <source>
        <dbReference type="Pfam" id="PF10135"/>
    </source>
</evidence>
<feature type="compositionally biased region" description="Low complexity" evidence="1">
    <location>
        <begin position="200"/>
        <end position="217"/>
    </location>
</feature>
<feature type="compositionally biased region" description="Pro residues" evidence="1">
    <location>
        <begin position="178"/>
        <end position="199"/>
    </location>
</feature>
<sequence>MRLSPDAASLPPETVARLRQAARTFEAHAVAALLKPMFSTVDLSRSPLGGGFAETQWQPMLVDAYANAAARAGGLGIGEAVFQALLRAQVGAGDAGAGAGAGAGDAGSGGAGTDNAGAGGAAAAAAGTAAAGRAGGAQAAVNRGHASLGLAARATPVAAIGHTVEGGWTVTDLRALPASPPADPPTDVPSPNAPSPDGPSPHGSSPNSSSPNGSSEE</sequence>
<dbReference type="AlphaFoldDB" id="A0A9X1Y4B8"/>
<evidence type="ECO:0000313" key="3">
    <source>
        <dbReference type="EMBL" id="MCK8783183.1"/>
    </source>
</evidence>
<accession>A0A9X1Y4B8</accession>
<comment type="caution">
    <text evidence="3">The sequence shown here is derived from an EMBL/GenBank/DDBJ whole genome shotgun (WGS) entry which is preliminary data.</text>
</comment>